<gene>
    <name evidence="1" type="ORF">ACED57_08685</name>
</gene>
<keyword evidence="2" id="KW-1185">Reference proteome</keyword>
<dbReference type="RefSeq" id="WP_371707560.1">
    <property type="nucleotide sequence ID" value="NZ_JBFRME010000034.1"/>
</dbReference>
<evidence type="ECO:0000313" key="2">
    <source>
        <dbReference type="Proteomes" id="UP001569175"/>
    </source>
</evidence>
<evidence type="ECO:0000313" key="1">
    <source>
        <dbReference type="EMBL" id="MEZ8053226.1"/>
    </source>
</evidence>
<dbReference type="EMBL" id="JBGOOL010000019">
    <property type="protein sequence ID" value="MEZ8053226.1"/>
    <property type="molecule type" value="Genomic_DNA"/>
</dbReference>
<dbReference type="Proteomes" id="UP001569175">
    <property type="component" value="Unassembled WGS sequence"/>
</dbReference>
<comment type="caution">
    <text evidence="1">The sequence shown here is derived from an EMBL/GenBank/DDBJ whole genome shotgun (WGS) entry which is preliminary data.</text>
</comment>
<reference evidence="1 2" key="1">
    <citation type="submission" date="2024-06" db="EMBL/GenBank/DDBJ databases">
        <authorList>
            <person name="Steensen K."/>
            <person name="Seneca J."/>
            <person name="Bartlau N."/>
            <person name="Yu A.X."/>
            <person name="Polz M.F."/>
        </authorList>
    </citation>
    <scope>NUCLEOTIDE SEQUENCE [LARGE SCALE GENOMIC DNA]</scope>
    <source>
        <strain evidence="1 2">1F9</strain>
    </source>
</reference>
<sequence length="145" mass="16418">MSTLIDIRTKLLELVSSTNSPVFRMSLDIVDYLSNNPNKRDLSLIGLRNQLQVTPEYDAAIFQASLVLSNYPYEVLDIKYNLVDEDLSEVIQTLDAATYTKALSAGFFIDDDGEALSLVEMNSRMFPYFVNRHSSLYELTKTESS</sequence>
<organism evidence="1 2">
    <name type="scientific">Vibrio atlanticus</name>
    <dbReference type="NCBI Taxonomy" id="693153"/>
    <lineage>
        <taxon>Bacteria</taxon>
        <taxon>Pseudomonadati</taxon>
        <taxon>Pseudomonadota</taxon>
        <taxon>Gammaproteobacteria</taxon>
        <taxon>Vibrionales</taxon>
        <taxon>Vibrionaceae</taxon>
        <taxon>Vibrio</taxon>
    </lineage>
</organism>
<proteinExistence type="predicted"/>
<name>A0ABV4KNV0_9VIBR</name>
<protein>
    <submittedName>
        <fullName evidence="1">Uncharacterized protein</fullName>
    </submittedName>
</protein>
<accession>A0ABV4KNV0</accession>